<comment type="caution">
    <text evidence="1">The sequence shown here is derived from an EMBL/GenBank/DDBJ whole genome shotgun (WGS) entry which is preliminary data.</text>
</comment>
<organism evidence="1 2">
    <name type="scientific">Lecanicillium saksenae</name>
    <dbReference type="NCBI Taxonomy" id="468837"/>
    <lineage>
        <taxon>Eukaryota</taxon>
        <taxon>Fungi</taxon>
        <taxon>Dikarya</taxon>
        <taxon>Ascomycota</taxon>
        <taxon>Pezizomycotina</taxon>
        <taxon>Sordariomycetes</taxon>
        <taxon>Hypocreomycetidae</taxon>
        <taxon>Hypocreales</taxon>
        <taxon>Cordycipitaceae</taxon>
        <taxon>Lecanicillium</taxon>
    </lineage>
</organism>
<dbReference type="Proteomes" id="UP001148737">
    <property type="component" value="Unassembled WGS sequence"/>
</dbReference>
<reference evidence="1" key="1">
    <citation type="submission" date="2022-07" db="EMBL/GenBank/DDBJ databases">
        <title>Genome Sequence of Lecanicillium saksenae.</title>
        <authorList>
            <person name="Buettner E."/>
        </authorList>
    </citation>
    <scope>NUCLEOTIDE SEQUENCE</scope>
    <source>
        <strain evidence="1">VT-O1</strain>
    </source>
</reference>
<keyword evidence="2" id="KW-1185">Reference proteome</keyword>
<gene>
    <name evidence="1" type="ORF">NLG97_g3715</name>
</gene>
<proteinExistence type="predicted"/>
<protein>
    <submittedName>
        <fullName evidence="1">Uncharacterized protein</fullName>
    </submittedName>
</protein>
<evidence type="ECO:0000313" key="1">
    <source>
        <dbReference type="EMBL" id="KAJ3494985.1"/>
    </source>
</evidence>
<name>A0ACC1QXA9_9HYPO</name>
<evidence type="ECO:0000313" key="2">
    <source>
        <dbReference type="Proteomes" id="UP001148737"/>
    </source>
</evidence>
<sequence length="117" mass="11926">MHSVPVLSLLSIASGALAGTIKYPEVIPGPGMPSLASLNLTSEQLYTMPMPDLSLRQAQITGGMDHASSSYCQDVAVGALDVIANCNSDRGVKGVSVAYGNGDINVGVNGLDCSTSD</sequence>
<accession>A0ACC1QXA9</accession>
<dbReference type="EMBL" id="JANAKD010000325">
    <property type="protein sequence ID" value="KAJ3494985.1"/>
    <property type="molecule type" value="Genomic_DNA"/>
</dbReference>